<sequence length="371" mass="42294">MKPIIHYYDSYSPSNTSSPSTRTFEDQAESVSSRFHNQSSGDSSIYNDRYASTSTYQSTKSSATDVESEYEAEPYNSYTDPSYLREPAEERAVPATPSEFAELFPTTNRLMIKHDESTYDGDRNLRVAHAKRRFEKSSQLRPALTKALTTSFRGKSDLPWGPVQRQDSGYHSEGEEETEVQDVKAPKHTNSMSLEFSNYAHVELTRRNATAVKKYDFEYWGTSYTWRRTVGANDFTSYSLTNNKSGKTVATLTPDPDGQANDGFIRPYSLYFKDSKEDPVTDSRCDVFDVLVSTALMTLIDDTIKRRYHIKRTVSISLAPGSKTLQMEYVGPRRFMNEMFGNRINNADGRRPSLVRSLSTSMKLKNRDFTR</sequence>
<feature type="compositionally biased region" description="Polar residues" evidence="1">
    <location>
        <begin position="29"/>
        <end position="65"/>
    </location>
</feature>
<dbReference type="Proteomes" id="UP000298138">
    <property type="component" value="Unassembled WGS sequence"/>
</dbReference>
<dbReference type="InParanoid" id="A0A4S2N0F7"/>
<dbReference type="AlphaFoldDB" id="A0A4S2N0F7"/>
<evidence type="ECO:0000256" key="1">
    <source>
        <dbReference type="SAM" id="MobiDB-lite"/>
    </source>
</evidence>
<evidence type="ECO:0000313" key="3">
    <source>
        <dbReference type="Proteomes" id="UP000298138"/>
    </source>
</evidence>
<reference evidence="2 3" key="1">
    <citation type="submission" date="2019-04" db="EMBL/GenBank/DDBJ databases">
        <title>Comparative genomics and transcriptomics to analyze fruiting body development in filamentous ascomycetes.</title>
        <authorList>
            <consortium name="DOE Joint Genome Institute"/>
            <person name="Lutkenhaus R."/>
            <person name="Traeger S."/>
            <person name="Breuer J."/>
            <person name="Kuo A."/>
            <person name="Lipzen A."/>
            <person name="Pangilinan J."/>
            <person name="Dilworth D."/>
            <person name="Sandor L."/>
            <person name="Poggeler S."/>
            <person name="Barry K."/>
            <person name="Grigoriev I.V."/>
            <person name="Nowrousian M."/>
        </authorList>
    </citation>
    <scope>NUCLEOTIDE SEQUENCE [LARGE SCALE GENOMIC DNA]</scope>
    <source>
        <strain evidence="2 3">CBS 389.68</strain>
    </source>
</reference>
<feature type="region of interest" description="Disordered" evidence="1">
    <location>
        <begin position="1"/>
        <end position="82"/>
    </location>
</feature>
<name>A0A4S2N0F7_9PEZI</name>
<proteinExistence type="predicted"/>
<dbReference type="EMBL" id="ML220115">
    <property type="protein sequence ID" value="TGZ82569.1"/>
    <property type="molecule type" value="Genomic_DNA"/>
</dbReference>
<keyword evidence="3" id="KW-1185">Reference proteome</keyword>
<dbReference type="OrthoDB" id="5317787at2759"/>
<feature type="region of interest" description="Disordered" evidence="1">
    <location>
        <begin position="155"/>
        <end position="186"/>
    </location>
</feature>
<accession>A0A4S2N0F7</accession>
<dbReference type="STRING" id="341454.A0A4S2N0F7"/>
<organism evidence="2 3">
    <name type="scientific">Ascodesmis nigricans</name>
    <dbReference type="NCBI Taxonomy" id="341454"/>
    <lineage>
        <taxon>Eukaryota</taxon>
        <taxon>Fungi</taxon>
        <taxon>Dikarya</taxon>
        <taxon>Ascomycota</taxon>
        <taxon>Pezizomycotina</taxon>
        <taxon>Pezizomycetes</taxon>
        <taxon>Pezizales</taxon>
        <taxon>Ascodesmidaceae</taxon>
        <taxon>Ascodesmis</taxon>
    </lineage>
</organism>
<feature type="compositionally biased region" description="Low complexity" evidence="1">
    <location>
        <begin position="7"/>
        <end position="21"/>
    </location>
</feature>
<evidence type="ECO:0000313" key="2">
    <source>
        <dbReference type="EMBL" id="TGZ82569.1"/>
    </source>
</evidence>
<gene>
    <name evidence="2" type="ORF">EX30DRAFT_329930</name>
</gene>
<protein>
    <submittedName>
        <fullName evidence="2">Uncharacterized protein</fullName>
    </submittedName>
</protein>